<keyword evidence="2" id="KW-1185">Reference proteome</keyword>
<protein>
    <submittedName>
        <fullName evidence="1">24586_t:CDS:1</fullName>
    </submittedName>
</protein>
<comment type="caution">
    <text evidence="1">The sequence shown here is derived from an EMBL/GenBank/DDBJ whole genome shotgun (WGS) entry which is preliminary data.</text>
</comment>
<evidence type="ECO:0000313" key="1">
    <source>
        <dbReference type="EMBL" id="CAG8854420.1"/>
    </source>
</evidence>
<evidence type="ECO:0000313" key="2">
    <source>
        <dbReference type="Proteomes" id="UP000789901"/>
    </source>
</evidence>
<name>A0ABN7XHC6_GIGMA</name>
<feature type="non-terminal residue" evidence="1">
    <location>
        <position position="1"/>
    </location>
</feature>
<organism evidence="1 2">
    <name type="scientific">Gigaspora margarita</name>
    <dbReference type="NCBI Taxonomy" id="4874"/>
    <lineage>
        <taxon>Eukaryota</taxon>
        <taxon>Fungi</taxon>
        <taxon>Fungi incertae sedis</taxon>
        <taxon>Mucoromycota</taxon>
        <taxon>Glomeromycotina</taxon>
        <taxon>Glomeromycetes</taxon>
        <taxon>Diversisporales</taxon>
        <taxon>Gigasporaceae</taxon>
        <taxon>Gigaspora</taxon>
    </lineage>
</organism>
<dbReference type="Proteomes" id="UP000789901">
    <property type="component" value="Unassembled WGS sequence"/>
</dbReference>
<dbReference type="PANTHER" id="PTHR11085">
    <property type="entry name" value="NAD-DEPENDENT PROTEIN DEACYLASE SIRTUIN-5, MITOCHONDRIAL-RELATED"/>
    <property type="match status" value="1"/>
</dbReference>
<dbReference type="EMBL" id="CAJVQB010137766">
    <property type="protein sequence ID" value="CAG8854420.1"/>
    <property type="molecule type" value="Genomic_DNA"/>
</dbReference>
<dbReference type="InterPro" id="IPR050134">
    <property type="entry name" value="NAD-dep_sirtuin_deacylases"/>
</dbReference>
<dbReference type="PANTHER" id="PTHR11085:SF8">
    <property type="entry name" value="NAD-DEPENDENT HISTONE DEACETYLASE HST3"/>
    <property type="match status" value="1"/>
</dbReference>
<proteinExistence type="predicted"/>
<feature type="non-terminal residue" evidence="1">
    <location>
        <position position="143"/>
    </location>
</feature>
<gene>
    <name evidence="1" type="ORF">GMARGA_LOCUS43241</name>
</gene>
<reference evidence="1 2" key="1">
    <citation type="submission" date="2021-06" db="EMBL/GenBank/DDBJ databases">
        <authorList>
            <person name="Kallberg Y."/>
            <person name="Tangrot J."/>
            <person name="Rosling A."/>
        </authorList>
    </citation>
    <scope>NUCLEOTIDE SEQUENCE [LARGE SCALE GENOMIC DNA]</scope>
    <source>
        <strain evidence="1 2">120-4 pot B 10/14</strain>
    </source>
</reference>
<dbReference type="SUPFAM" id="SSF52467">
    <property type="entry name" value="DHS-like NAD/FAD-binding domain"/>
    <property type="match status" value="1"/>
</dbReference>
<sequence>SENDCFVIREVNRVIEKAKNCIIITGVGISYSAGIPDFISSDGLYNIIKSQYPGVFRSGKDLFDVQLLKTHETIKGFNIFMGILKELIQFERVKNCKAQVVQLYGTLSKLRCNACTNICLFTLQYCDIFKEGEAPNCPECVER</sequence>
<dbReference type="Gene3D" id="3.40.50.1220">
    <property type="entry name" value="TPP-binding domain"/>
    <property type="match status" value="1"/>
</dbReference>
<accession>A0ABN7XHC6</accession>
<dbReference type="InterPro" id="IPR029035">
    <property type="entry name" value="DHS-like_NAD/FAD-binding_dom"/>
</dbReference>